<comment type="caution">
    <text evidence="3">The sequence shown here is derived from an EMBL/GenBank/DDBJ whole genome shotgun (WGS) entry which is preliminary data.</text>
</comment>
<proteinExistence type="predicted"/>
<evidence type="ECO:0000313" key="4">
    <source>
        <dbReference type="Proteomes" id="UP001148614"/>
    </source>
</evidence>
<feature type="transmembrane region" description="Helical" evidence="2">
    <location>
        <begin position="146"/>
        <end position="163"/>
    </location>
</feature>
<name>A0A9W8TPZ8_9PEZI</name>
<keyword evidence="4" id="KW-1185">Reference proteome</keyword>
<evidence type="ECO:0000256" key="1">
    <source>
        <dbReference type="SAM" id="MobiDB-lite"/>
    </source>
</evidence>
<keyword evidence="2" id="KW-1133">Transmembrane helix</keyword>
<evidence type="ECO:0000313" key="3">
    <source>
        <dbReference type="EMBL" id="KAJ3577749.1"/>
    </source>
</evidence>
<keyword evidence="2" id="KW-0812">Transmembrane</keyword>
<evidence type="ECO:0000256" key="2">
    <source>
        <dbReference type="SAM" id="Phobius"/>
    </source>
</evidence>
<feature type="transmembrane region" description="Helical" evidence="2">
    <location>
        <begin position="116"/>
        <end position="134"/>
    </location>
</feature>
<dbReference type="AlphaFoldDB" id="A0A9W8TPZ8"/>
<feature type="region of interest" description="Disordered" evidence="1">
    <location>
        <begin position="207"/>
        <end position="228"/>
    </location>
</feature>
<gene>
    <name evidence="3" type="ORF">NPX13_g2815</name>
</gene>
<keyword evidence="2" id="KW-0472">Membrane</keyword>
<accession>A0A9W8TPZ8</accession>
<dbReference type="Proteomes" id="UP001148614">
    <property type="component" value="Unassembled WGS sequence"/>
</dbReference>
<sequence>MPTNVHGVECITLYATVQTTPHEPYIEIFDLTSDPYELPELPKGQVLDKLLKVSQRCPAAMGQNHKQNPQNNHSADATTMSAILKFGQALSGGIAAIAHGGVAGLGAAFFTGMGEAMTAVIANITTAIVAVIPPPIKAAMAVTMRTLQWAVAGLVLSGSWSSAVVLVSFAALALARGIWVTVVGSVFLSAQTSPTSARHHEITCTLKQGQPNATGPTPRGPLGASSYT</sequence>
<protein>
    <submittedName>
        <fullName evidence="3">Uncharacterized protein</fullName>
    </submittedName>
</protein>
<dbReference type="EMBL" id="JANPWZ010000315">
    <property type="protein sequence ID" value="KAJ3577749.1"/>
    <property type="molecule type" value="Genomic_DNA"/>
</dbReference>
<organism evidence="3 4">
    <name type="scientific">Xylaria arbuscula</name>
    <dbReference type="NCBI Taxonomy" id="114810"/>
    <lineage>
        <taxon>Eukaryota</taxon>
        <taxon>Fungi</taxon>
        <taxon>Dikarya</taxon>
        <taxon>Ascomycota</taxon>
        <taxon>Pezizomycotina</taxon>
        <taxon>Sordariomycetes</taxon>
        <taxon>Xylariomycetidae</taxon>
        <taxon>Xylariales</taxon>
        <taxon>Xylariaceae</taxon>
        <taxon>Xylaria</taxon>
    </lineage>
</organism>
<feature type="transmembrane region" description="Helical" evidence="2">
    <location>
        <begin position="89"/>
        <end position="110"/>
    </location>
</feature>
<reference evidence="3" key="1">
    <citation type="submission" date="2022-07" db="EMBL/GenBank/DDBJ databases">
        <title>Genome Sequence of Xylaria arbuscula.</title>
        <authorList>
            <person name="Buettner E."/>
        </authorList>
    </citation>
    <scope>NUCLEOTIDE SEQUENCE</scope>
    <source>
        <strain evidence="3">VT107</strain>
    </source>
</reference>